<keyword evidence="3" id="KW-0233">DNA recombination</keyword>
<dbReference type="InterPro" id="IPR013762">
    <property type="entry name" value="Integrase-like_cat_sf"/>
</dbReference>
<organism evidence="5 6">
    <name type="scientific">Azospirillum baldaniorum</name>
    <dbReference type="NCBI Taxonomy" id="1064539"/>
    <lineage>
        <taxon>Bacteria</taxon>
        <taxon>Pseudomonadati</taxon>
        <taxon>Pseudomonadota</taxon>
        <taxon>Alphaproteobacteria</taxon>
        <taxon>Rhodospirillales</taxon>
        <taxon>Azospirillaceae</taxon>
        <taxon>Azospirillum</taxon>
    </lineage>
</organism>
<dbReference type="InterPro" id="IPR050808">
    <property type="entry name" value="Phage_Integrase"/>
</dbReference>
<evidence type="ECO:0000256" key="2">
    <source>
        <dbReference type="ARBA" id="ARBA00022908"/>
    </source>
</evidence>
<evidence type="ECO:0000256" key="1">
    <source>
        <dbReference type="ARBA" id="ARBA00008857"/>
    </source>
</evidence>
<dbReference type="RefSeq" id="WP_014241586.1">
    <property type="nucleotide sequence ID" value="NC_016617.1"/>
</dbReference>
<dbReference type="SUPFAM" id="SSF56349">
    <property type="entry name" value="DNA breaking-rejoining enzymes"/>
    <property type="match status" value="1"/>
</dbReference>
<dbReference type="PANTHER" id="PTHR30629:SF2">
    <property type="entry name" value="PROPHAGE INTEGRASE INTS-RELATED"/>
    <property type="match status" value="1"/>
</dbReference>
<evidence type="ECO:0000313" key="5">
    <source>
        <dbReference type="EMBL" id="CCC99413.1"/>
    </source>
</evidence>
<dbReference type="KEGG" id="abs:AZOBR_200118"/>
<keyword evidence="2" id="KW-0229">DNA integration</keyword>
<dbReference type="InterPro" id="IPR011010">
    <property type="entry name" value="DNA_brk_join_enz"/>
</dbReference>
<proteinExistence type="inferred from homology"/>
<evidence type="ECO:0000256" key="3">
    <source>
        <dbReference type="ARBA" id="ARBA00023172"/>
    </source>
</evidence>
<dbReference type="CDD" id="cd00796">
    <property type="entry name" value="INT_Rci_Hp1_C"/>
    <property type="match status" value="1"/>
</dbReference>
<dbReference type="GO" id="GO:0015074">
    <property type="term" value="P:DNA integration"/>
    <property type="evidence" value="ECO:0007669"/>
    <property type="project" value="UniProtKB-KW"/>
</dbReference>
<dbReference type="PANTHER" id="PTHR30629">
    <property type="entry name" value="PROPHAGE INTEGRASE"/>
    <property type="match status" value="1"/>
</dbReference>
<accession>A0A9P1JTD0</accession>
<protein>
    <submittedName>
        <fullName evidence="5">Integrase</fullName>
    </submittedName>
</protein>
<dbReference type="PROSITE" id="PS51898">
    <property type="entry name" value="TYR_RECOMBINASE"/>
    <property type="match status" value="1"/>
</dbReference>
<keyword evidence="6" id="KW-1185">Reference proteome</keyword>
<gene>
    <name evidence="5" type="ORF">AZOBR_200118</name>
</gene>
<dbReference type="EMBL" id="HE577327">
    <property type="protein sequence ID" value="CCC99413.1"/>
    <property type="molecule type" value="Genomic_DNA"/>
</dbReference>
<feature type="domain" description="Tyr recombinase" evidence="4">
    <location>
        <begin position="165"/>
        <end position="344"/>
    </location>
</feature>
<dbReference type="GO" id="GO:0003677">
    <property type="term" value="F:DNA binding"/>
    <property type="evidence" value="ECO:0007669"/>
    <property type="project" value="InterPro"/>
</dbReference>
<dbReference type="GO" id="GO:0006310">
    <property type="term" value="P:DNA recombination"/>
    <property type="evidence" value="ECO:0007669"/>
    <property type="project" value="UniProtKB-KW"/>
</dbReference>
<dbReference type="Proteomes" id="UP000007319">
    <property type="component" value="Chromosome"/>
</dbReference>
<dbReference type="AlphaFoldDB" id="A0A9P1JTD0"/>
<name>A0A9P1JTD0_9PROT</name>
<evidence type="ECO:0000259" key="4">
    <source>
        <dbReference type="PROSITE" id="PS51898"/>
    </source>
</evidence>
<sequence>MPRRNKGPHLHWDERRKGWYVRWFENGKARVRATGTDDRRRAEGELARFISGSHLGPSDPASRKIDDVLADYAGERAPAAAYPPSILHAVERLSEWWGDRAVADITERACRAYGAWRESGKDRRGVTKGTWGNELIVLKAAVRRDWEAQRLSALVHVWTPDRPEPRTRWLERGEVAALLMGARASEWGRLHLPLFIMIGLYTGARKEAILSLRWPQVDLARGVIDFNPPGRERTSKGRAVIPIPRRLMTFLRLARKRGSDTGYVITYQGGPVADIRKGWKLARLRAGLDDKVTPHTLRHTAASWMVQAGVPLYDVARWLGHASIKQVQSTYGHLAPDHLDRARRALDRA</sequence>
<evidence type="ECO:0000313" key="6">
    <source>
        <dbReference type="Proteomes" id="UP000007319"/>
    </source>
</evidence>
<dbReference type="Gene3D" id="1.10.443.10">
    <property type="entry name" value="Intergrase catalytic core"/>
    <property type="match status" value="1"/>
</dbReference>
<dbReference type="InterPro" id="IPR002104">
    <property type="entry name" value="Integrase_catalytic"/>
</dbReference>
<dbReference type="Pfam" id="PF00589">
    <property type="entry name" value="Phage_integrase"/>
    <property type="match status" value="1"/>
</dbReference>
<comment type="similarity">
    <text evidence="1">Belongs to the 'phage' integrase family.</text>
</comment>
<reference evidence="5 6" key="1">
    <citation type="journal article" date="2011" name="PLoS Genet.">
        <title>Azospirillum genomes reveal transition of bacteria from aquatic to terrestrial environments.</title>
        <authorList>
            <person name="Wisniewski-Dye F."/>
            <person name="Borziak K."/>
            <person name="Khalsa-Moyers G."/>
            <person name="Alexandre G."/>
            <person name="Sukharnikov L.O."/>
            <person name="Wuichet K."/>
            <person name="Hurst G.B."/>
            <person name="McDonald W.H."/>
            <person name="Robertson J.S."/>
            <person name="Barbe V."/>
            <person name="Calteau A."/>
            <person name="Rouy Z."/>
            <person name="Mangenot S."/>
            <person name="Prigent-Combaret C."/>
            <person name="Normand P."/>
            <person name="Boyer M."/>
            <person name="Siguier P."/>
            <person name="Dessaux Y."/>
            <person name="Elmerich C."/>
            <person name="Condemine G."/>
            <person name="Krishnen G."/>
            <person name="Kennedy I."/>
            <person name="Paterson A.H."/>
            <person name="Gonzalez V."/>
            <person name="Mavingui P."/>
            <person name="Zhulin I.B."/>
        </authorList>
    </citation>
    <scope>NUCLEOTIDE SEQUENCE [LARGE SCALE GENOMIC DNA]</scope>
    <source>
        <strain evidence="5 6">Sp245</strain>
    </source>
</reference>